<dbReference type="Gene3D" id="3.30.43.10">
    <property type="entry name" value="Uridine Diphospho-n-acetylenolpyruvylglucosamine Reductase, domain 2"/>
    <property type="match status" value="1"/>
</dbReference>
<proteinExistence type="inferred from homology"/>
<reference evidence="8" key="1">
    <citation type="submission" date="2024-01" db="EMBL/GenBank/DDBJ databases">
        <authorList>
            <person name="Webb A."/>
        </authorList>
    </citation>
    <scope>NUCLEOTIDE SEQUENCE</scope>
    <source>
        <strain evidence="8">Pm1</strain>
    </source>
</reference>
<evidence type="ECO:0000313" key="9">
    <source>
        <dbReference type="Proteomes" id="UP001162060"/>
    </source>
</evidence>
<name>A0AAV1V201_9STRA</name>
<accession>A0AAV1V201</accession>
<keyword evidence="3" id="KW-0285">Flavoprotein</keyword>
<dbReference type="PANTHER" id="PTHR42973">
    <property type="entry name" value="BINDING OXIDOREDUCTASE, PUTATIVE (AFU_ORTHOLOGUE AFUA_1G17690)-RELATED"/>
    <property type="match status" value="1"/>
</dbReference>
<dbReference type="InterPro" id="IPR016167">
    <property type="entry name" value="FAD-bd_PCMH_sub1"/>
</dbReference>
<dbReference type="Pfam" id="PF08031">
    <property type="entry name" value="BBE"/>
    <property type="match status" value="1"/>
</dbReference>
<comment type="cofactor">
    <cofactor evidence="1">
        <name>FAD</name>
        <dbReference type="ChEBI" id="CHEBI:57692"/>
    </cofactor>
</comment>
<dbReference type="InterPro" id="IPR050416">
    <property type="entry name" value="FAD-linked_Oxidoreductase"/>
</dbReference>
<comment type="similarity">
    <text evidence="2">Belongs to the oxygen-dependent FAD-linked oxidoreductase family.</text>
</comment>
<dbReference type="Proteomes" id="UP001162060">
    <property type="component" value="Unassembled WGS sequence"/>
</dbReference>
<dbReference type="InterPro" id="IPR006094">
    <property type="entry name" value="Oxid_FAD_bind_N"/>
</dbReference>
<evidence type="ECO:0000256" key="5">
    <source>
        <dbReference type="ARBA" id="ARBA00023002"/>
    </source>
</evidence>
<dbReference type="GO" id="GO:0071949">
    <property type="term" value="F:FAD binding"/>
    <property type="evidence" value="ECO:0007669"/>
    <property type="project" value="InterPro"/>
</dbReference>
<dbReference type="SUPFAM" id="SSF56176">
    <property type="entry name" value="FAD-binding/transporter-associated domain-like"/>
    <property type="match status" value="1"/>
</dbReference>
<dbReference type="Pfam" id="PF01565">
    <property type="entry name" value="FAD_binding_4"/>
    <property type="match status" value="1"/>
</dbReference>
<organism evidence="8 9">
    <name type="scientific">Peronospora matthiolae</name>
    <dbReference type="NCBI Taxonomy" id="2874970"/>
    <lineage>
        <taxon>Eukaryota</taxon>
        <taxon>Sar</taxon>
        <taxon>Stramenopiles</taxon>
        <taxon>Oomycota</taxon>
        <taxon>Peronosporomycetes</taxon>
        <taxon>Peronosporales</taxon>
        <taxon>Peronosporaceae</taxon>
        <taxon>Peronospora</taxon>
    </lineage>
</organism>
<dbReference type="InterPro" id="IPR036318">
    <property type="entry name" value="FAD-bd_PCMH-like_sf"/>
</dbReference>
<dbReference type="PROSITE" id="PS51387">
    <property type="entry name" value="FAD_PCMH"/>
    <property type="match status" value="1"/>
</dbReference>
<sequence length="534" mass="58031">MVVFVPRTLSLVTAAVAVSSAILASRAAPSKAGVPNAYLTQPVNPAALLHAFESCMDSSAADEHKSKNNESVKTNVNFFVEESPLYEDFATGPKARIARKPLGVYLAKSEDDVVRAVKCSVSNNLAPVPRSGGHSYEVLSSMDGSLVIDMADMVDITLVSEDKDERSALLTVQTGARLGWIHTELDRLGGYTLNAGTCPSVGIGGHISGGGYGMVSRHYGLAADQTTEMRVVLYDGSVVTASPTENSDLFWAQRGGGAGSFGIVTLFTIKAYALPQVSVFNVHFNASVRAQILRSWMDFFPTADSKLTTQLVVDGDVARITGQYLGPMKELDEILDASGLFEHGGLIVQERLNNCSQLAIKAYAWKSTCDDLSSLNVSHHMTIADRDYSKVKGGYSNSVLDDEGVQTVVDWADRLPNTTWAYIQFEAYGGIFTTQTNDMTPWAHRDAVWSVQIGVGAKKGESEDSTSYQWIRGIAGALEKYFDSGNYQNYCDLDLGEDFGQRYWGADNFARLRQIKAHYDPLDVFKSAQSIPLP</sequence>
<feature type="domain" description="FAD-binding PCMH-type" evidence="7">
    <location>
        <begin position="97"/>
        <end position="274"/>
    </location>
</feature>
<dbReference type="AlphaFoldDB" id="A0AAV1V201"/>
<dbReference type="EMBL" id="CAKLBY020000246">
    <property type="protein sequence ID" value="CAK7939523.1"/>
    <property type="molecule type" value="Genomic_DNA"/>
</dbReference>
<evidence type="ECO:0000313" key="8">
    <source>
        <dbReference type="EMBL" id="CAK7939523.1"/>
    </source>
</evidence>
<feature type="signal peptide" evidence="6">
    <location>
        <begin position="1"/>
        <end position="27"/>
    </location>
</feature>
<dbReference type="PANTHER" id="PTHR42973:SF39">
    <property type="entry name" value="FAD-BINDING PCMH-TYPE DOMAIN-CONTAINING PROTEIN"/>
    <property type="match status" value="1"/>
</dbReference>
<evidence type="ECO:0000259" key="7">
    <source>
        <dbReference type="PROSITE" id="PS51387"/>
    </source>
</evidence>
<keyword evidence="5" id="KW-0560">Oxidoreductase</keyword>
<evidence type="ECO:0000256" key="6">
    <source>
        <dbReference type="SAM" id="SignalP"/>
    </source>
</evidence>
<dbReference type="Gene3D" id="3.30.465.10">
    <property type="match status" value="1"/>
</dbReference>
<protein>
    <recommendedName>
        <fullName evidence="7">FAD-binding PCMH-type domain-containing protein</fullName>
    </recommendedName>
</protein>
<dbReference type="InterPro" id="IPR016166">
    <property type="entry name" value="FAD-bd_PCMH"/>
</dbReference>
<evidence type="ECO:0000256" key="3">
    <source>
        <dbReference type="ARBA" id="ARBA00022630"/>
    </source>
</evidence>
<feature type="chain" id="PRO_5043404724" description="FAD-binding PCMH-type domain-containing protein" evidence="6">
    <location>
        <begin position="28"/>
        <end position="534"/>
    </location>
</feature>
<evidence type="ECO:0000256" key="1">
    <source>
        <dbReference type="ARBA" id="ARBA00001974"/>
    </source>
</evidence>
<comment type="caution">
    <text evidence="8">The sequence shown here is derived from an EMBL/GenBank/DDBJ whole genome shotgun (WGS) entry which is preliminary data.</text>
</comment>
<dbReference type="GO" id="GO:0016491">
    <property type="term" value="F:oxidoreductase activity"/>
    <property type="evidence" value="ECO:0007669"/>
    <property type="project" value="UniProtKB-KW"/>
</dbReference>
<keyword evidence="4" id="KW-0274">FAD</keyword>
<gene>
    <name evidence="8" type="ORF">PM001_LOCUS24673</name>
</gene>
<dbReference type="InterPro" id="IPR012951">
    <property type="entry name" value="BBE"/>
</dbReference>
<evidence type="ECO:0000256" key="4">
    <source>
        <dbReference type="ARBA" id="ARBA00022827"/>
    </source>
</evidence>
<evidence type="ECO:0000256" key="2">
    <source>
        <dbReference type="ARBA" id="ARBA00005466"/>
    </source>
</evidence>
<dbReference type="Gene3D" id="3.40.462.20">
    <property type="match status" value="1"/>
</dbReference>
<dbReference type="InterPro" id="IPR016169">
    <property type="entry name" value="FAD-bd_PCMH_sub2"/>
</dbReference>
<keyword evidence="6" id="KW-0732">Signal</keyword>